<evidence type="ECO:0000256" key="1">
    <source>
        <dbReference type="SAM" id="MobiDB-lite"/>
    </source>
</evidence>
<protein>
    <submittedName>
        <fullName evidence="2">Uncharacterized protein</fullName>
    </submittedName>
</protein>
<dbReference type="Proteomes" id="UP001549691">
    <property type="component" value="Unassembled WGS sequence"/>
</dbReference>
<comment type="caution">
    <text evidence="2">The sequence shown here is derived from an EMBL/GenBank/DDBJ whole genome shotgun (WGS) entry which is preliminary data.</text>
</comment>
<sequence length="145" mass="16112">MHELQRIRLVEMAGEGGGVDLSIEITPFGTIGFRVSKQSDAAYFEELLGEDFSAERVAADSPLLADWDSALQALDQMSAYWPMLAPVFLHSSVRERVLQVLKERAAECPEARMGDWWAAPSEESAFGGESFKSGPWDKRQAFKEA</sequence>
<evidence type="ECO:0000313" key="2">
    <source>
        <dbReference type="EMBL" id="MET7012932.1"/>
    </source>
</evidence>
<dbReference type="RefSeq" id="WP_354599397.1">
    <property type="nucleotide sequence ID" value="NZ_JBEWZI010000002.1"/>
</dbReference>
<name>A0ABV2TG80_9RHOO</name>
<gene>
    <name evidence="2" type="ORF">ABXR19_01940</name>
</gene>
<proteinExistence type="predicted"/>
<accession>A0ABV2TG80</accession>
<dbReference type="EMBL" id="JBEWZI010000002">
    <property type="protein sequence ID" value="MET7012932.1"/>
    <property type="molecule type" value="Genomic_DNA"/>
</dbReference>
<reference evidence="2 3" key="1">
    <citation type="submission" date="2024-07" db="EMBL/GenBank/DDBJ databases">
        <title>Uliginosibacterium flavum JJ3220;KACC:17644.</title>
        <authorList>
            <person name="Kim M.K."/>
        </authorList>
    </citation>
    <scope>NUCLEOTIDE SEQUENCE [LARGE SCALE GENOMIC DNA]</scope>
    <source>
        <strain evidence="2 3">KACC:17644</strain>
    </source>
</reference>
<organism evidence="2 3">
    <name type="scientific">Uliginosibacterium flavum</name>
    <dbReference type="NCBI Taxonomy" id="1396831"/>
    <lineage>
        <taxon>Bacteria</taxon>
        <taxon>Pseudomonadati</taxon>
        <taxon>Pseudomonadota</taxon>
        <taxon>Betaproteobacteria</taxon>
        <taxon>Rhodocyclales</taxon>
        <taxon>Zoogloeaceae</taxon>
        <taxon>Uliginosibacterium</taxon>
    </lineage>
</organism>
<feature type="region of interest" description="Disordered" evidence="1">
    <location>
        <begin position="125"/>
        <end position="145"/>
    </location>
</feature>
<evidence type="ECO:0000313" key="3">
    <source>
        <dbReference type="Proteomes" id="UP001549691"/>
    </source>
</evidence>
<keyword evidence="3" id="KW-1185">Reference proteome</keyword>
<feature type="compositionally biased region" description="Basic and acidic residues" evidence="1">
    <location>
        <begin position="135"/>
        <end position="145"/>
    </location>
</feature>